<dbReference type="EMBL" id="SWJQ01000298">
    <property type="protein sequence ID" value="TRZ16731.1"/>
    <property type="molecule type" value="Genomic_DNA"/>
</dbReference>
<dbReference type="Proteomes" id="UP000796761">
    <property type="component" value="Unassembled WGS sequence"/>
</dbReference>
<comment type="caution">
    <text evidence="1">The sequence shown here is derived from an EMBL/GenBank/DDBJ whole genome shotgun (WGS) entry which is preliminary data.</text>
</comment>
<gene>
    <name evidence="1" type="ORF">HGM15179_010380</name>
</gene>
<dbReference type="AlphaFoldDB" id="A0A8K1GDI0"/>
<reference evidence="1" key="1">
    <citation type="submission" date="2019-04" db="EMBL/GenBank/DDBJ databases">
        <title>Genome assembly of Zosterops borbonicus 15179.</title>
        <authorList>
            <person name="Leroy T."/>
            <person name="Anselmetti Y."/>
            <person name="Tilak M.-K."/>
            <person name="Nabholz B."/>
        </authorList>
    </citation>
    <scope>NUCLEOTIDE SEQUENCE</scope>
    <source>
        <strain evidence="1">HGM_15179</strain>
        <tissue evidence="1">Muscle</tissue>
    </source>
</reference>
<sequence length="168" mass="19414">MENSFEKHSSAILTLWYDRTKLSAKISFSVQFSCRIQTLILGTQGVQRDALDSDIGQQQLNMNHHVPGWQEDQWPVSESVASRSRAGIVPLYSALVKPHLKSYVQFWAPQYKKGIEMLECVQKRAMELVKGLEHRSDEEQLRELGVFSLEKRRLRGDLITLQSTERRL</sequence>
<accession>A0A8K1GDI0</accession>
<evidence type="ECO:0000313" key="1">
    <source>
        <dbReference type="EMBL" id="TRZ16731.1"/>
    </source>
</evidence>
<name>A0A8K1GDI0_9PASS</name>
<keyword evidence="2" id="KW-1185">Reference proteome</keyword>
<proteinExistence type="predicted"/>
<organism evidence="1 2">
    <name type="scientific">Zosterops borbonicus</name>
    <dbReference type="NCBI Taxonomy" id="364589"/>
    <lineage>
        <taxon>Eukaryota</taxon>
        <taxon>Metazoa</taxon>
        <taxon>Chordata</taxon>
        <taxon>Craniata</taxon>
        <taxon>Vertebrata</taxon>
        <taxon>Euteleostomi</taxon>
        <taxon>Archelosauria</taxon>
        <taxon>Archosauria</taxon>
        <taxon>Dinosauria</taxon>
        <taxon>Saurischia</taxon>
        <taxon>Theropoda</taxon>
        <taxon>Coelurosauria</taxon>
        <taxon>Aves</taxon>
        <taxon>Neognathae</taxon>
        <taxon>Neoaves</taxon>
        <taxon>Telluraves</taxon>
        <taxon>Australaves</taxon>
        <taxon>Passeriformes</taxon>
        <taxon>Sylvioidea</taxon>
        <taxon>Zosteropidae</taxon>
        <taxon>Zosterops</taxon>
    </lineage>
</organism>
<dbReference type="OrthoDB" id="276744at2759"/>
<evidence type="ECO:0000313" key="2">
    <source>
        <dbReference type="Proteomes" id="UP000796761"/>
    </source>
</evidence>
<protein>
    <submittedName>
        <fullName evidence="1">Uncharacterized protein</fullName>
    </submittedName>
</protein>